<feature type="modified residue" description="4-aspartylphosphate" evidence="7">
    <location>
        <position position="522"/>
    </location>
</feature>
<comment type="caution">
    <text evidence="11">The sequence shown here is derived from an EMBL/GenBank/DDBJ whole genome shotgun (WGS) entry which is preliminary data.</text>
</comment>
<evidence type="ECO:0000256" key="4">
    <source>
        <dbReference type="ARBA" id="ARBA00022679"/>
    </source>
</evidence>
<dbReference type="InterPro" id="IPR005467">
    <property type="entry name" value="His_kinase_dom"/>
</dbReference>
<dbReference type="Pfam" id="PF00072">
    <property type="entry name" value="Response_reg"/>
    <property type="match status" value="1"/>
</dbReference>
<dbReference type="PANTHER" id="PTHR43711:SF31">
    <property type="entry name" value="HISTIDINE KINASE"/>
    <property type="match status" value="1"/>
</dbReference>
<dbReference type="Gene3D" id="1.10.287.130">
    <property type="match status" value="1"/>
</dbReference>
<dbReference type="EMBL" id="JBBKZT010000038">
    <property type="protein sequence ID" value="MEJ8852368.1"/>
    <property type="molecule type" value="Genomic_DNA"/>
</dbReference>
<sequence>MVDEPLHDPIPRAERIERRIAERRVELMLRYLKRLPAMFVGHVILAVVAMRQGLLVWPWVWLAITCVMMYYRWTMARKIEKYSAIDKAAALPQLNRGFALSGLVTAPIVMLAYATPSDEAPLLIGIMLVTGCAVGAASMAGSVRAFVGLCTPTFALIAGGWFLRGGTLGFSLGIGVLIMYVVLLASVRDHDRNLKELMALVEDNAQLSESVELERDRAEAASAAKTRFFAAASHDLRQPLHALSINATTLEILAQRGNDVLLKEISRGIGSALRQSSGLLDTLLDISRLEAHSIEPKLAAHDIGILLRAVHDEYAALAAQQNLQLKVDLPAETLWCLTDGDQFMRILGNLVNNAIKFTHRGSVTLSARRGPRGHVLVQVADTGSGIPPDQRERVFEEFYQLDNTPHDRAQGLGLGLAIVRRTAALLRHKLRLDSIPGHGTTFELRIASAMPPSHAPLPAAVPARPCESLPLTVLLIDGEAEGLAALVTYLTQLGWSVKGVEGGAQAELALANGYEPDVLVIDYRLRGETGLDVVERVRRRLPGVPAVIVTGETAPERFADLTRAAERVLHKPLSGDVLARTLQEVVAEAGALATAPGSARQ</sequence>
<keyword evidence="3 7" id="KW-0597">Phosphoprotein</keyword>
<dbReference type="PROSITE" id="PS50110">
    <property type="entry name" value="RESPONSE_REGULATORY"/>
    <property type="match status" value="1"/>
</dbReference>
<dbReference type="RefSeq" id="WP_340348317.1">
    <property type="nucleotide sequence ID" value="NZ_JBBKZT010000038.1"/>
</dbReference>
<accession>A0ABU8X034</accession>
<dbReference type="Gene3D" id="3.30.565.10">
    <property type="entry name" value="Histidine kinase-like ATPase, C-terminal domain"/>
    <property type="match status" value="1"/>
</dbReference>
<evidence type="ECO:0000256" key="7">
    <source>
        <dbReference type="PROSITE-ProRule" id="PRU00169"/>
    </source>
</evidence>
<dbReference type="EC" id="2.7.13.3" evidence="2"/>
<dbReference type="InterPro" id="IPR003661">
    <property type="entry name" value="HisK_dim/P_dom"/>
</dbReference>
<dbReference type="PROSITE" id="PS50109">
    <property type="entry name" value="HIS_KIN"/>
    <property type="match status" value="1"/>
</dbReference>
<evidence type="ECO:0000313" key="12">
    <source>
        <dbReference type="Proteomes" id="UP001385892"/>
    </source>
</evidence>
<keyword evidence="8" id="KW-0472">Membrane</keyword>
<keyword evidence="8" id="KW-1133">Transmembrane helix</keyword>
<evidence type="ECO:0000256" key="5">
    <source>
        <dbReference type="ARBA" id="ARBA00022777"/>
    </source>
</evidence>
<dbReference type="InterPro" id="IPR050736">
    <property type="entry name" value="Sensor_HK_Regulatory"/>
</dbReference>
<dbReference type="SMART" id="SM00448">
    <property type="entry name" value="REC"/>
    <property type="match status" value="1"/>
</dbReference>
<feature type="domain" description="Response regulatory" evidence="10">
    <location>
        <begin position="472"/>
        <end position="586"/>
    </location>
</feature>
<organism evidence="11 12">
    <name type="scientific">Variovorax rhizosphaerae</name>
    <dbReference type="NCBI Taxonomy" id="1836200"/>
    <lineage>
        <taxon>Bacteria</taxon>
        <taxon>Pseudomonadati</taxon>
        <taxon>Pseudomonadota</taxon>
        <taxon>Betaproteobacteria</taxon>
        <taxon>Burkholderiales</taxon>
        <taxon>Comamonadaceae</taxon>
        <taxon>Variovorax</taxon>
    </lineage>
</organism>
<dbReference type="PANTHER" id="PTHR43711">
    <property type="entry name" value="TWO-COMPONENT HISTIDINE KINASE"/>
    <property type="match status" value="1"/>
</dbReference>
<feature type="domain" description="Histidine kinase" evidence="9">
    <location>
        <begin position="231"/>
        <end position="450"/>
    </location>
</feature>
<evidence type="ECO:0000313" key="11">
    <source>
        <dbReference type="EMBL" id="MEJ8852368.1"/>
    </source>
</evidence>
<evidence type="ECO:0000256" key="1">
    <source>
        <dbReference type="ARBA" id="ARBA00000085"/>
    </source>
</evidence>
<evidence type="ECO:0000256" key="2">
    <source>
        <dbReference type="ARBA" id="ARBA00012438"/>
    </source>
</evidence>
<dbReference type="SUPFAM" id="SSF52172">
    <property type="entry name" value="CheY-like"/>
    <property type="match status" value="1"/>
</dbReference>
<dbReference type="SUPFAM" id="SSF55874">
    <property type="entry name" value="ATPase domain of HSP90 chaperone/DNA topoisomerase II/histidine kinase"/>
    <property type="match status" value="1"/>
</dbReference>
<dbReference type="InterPro" id="IPR011006">
    <property type="entry name" value="CheY-like_superfamily"/>
</dbReference>
<comment type="catalytic activity">
    <reaction evidence="1">
        <text>ATP + protein L-histidine = ADP + protein N-phospho-L-histidine.</text>
        <dbReference type="EC" id="2.7.13.3"/>
    </reaction>
</comment>
<dbReference type="SMART" id="SM00387">
    <property type="entry name" value="HATPase_c"/>
    <property type="match status" value="1"/>
</dbReference>
<reference evidence="11 12" key="1">
    <citation type="submission" date="2024-03" db="EMBL/GenBank/DDBJ databases">
        <title>Novel species of the genus Variovorax.</title>
        <authorList>
            <person name="Liu Q."/>
            <person name="Xin Y.-H."/>
        </authorList>
    </citation>
    <scope>NUCLEOTIDE SEQUENCE [LARGE SCALE GENOMIC DNA]</scope>
    <source>
        <strain evidence="11 12">KACC 18900</strain>
    </source>
</reference>
<dbReference type="InterPro" id="IPR003594">
    <property type="entry name" value="HATPase_dom"/>
</dbReference>
<feature type="transmembrane region" description="Helical" evidence="8">
    <location>
        <begin position="120"/>
        <end position="138"/>
    </location>
</feature>
<keyword evidence="8" id="KW-0812">Transmembrane</keyword>
<evidence type="ECO:0000256" key="6">
    <source>
        <dbReference type="ARBA" id="ARBA00023012"/>
    </source>
</evidence>
<keyword evidence="5 11" id="KW-0418">Kinase</keyword>
<evidence type="ECO:0000259" key="9">
    <source>
        <dbReference type="PROSITE" id="PS50109"/>
    </source>
</evidence>
<feature type="transmembrane region" description="Helical" evidence="8">
    <location>
        <begin position="94"/>
        <end position="114"/>
    </location>
</feature>
<feature type="transmembrane region" description="Helical" evidence="8">
    <location>
        <begin position="169"/>
        <end position="187"/>
    </location>
</feature>
<gene>
    <name evidence="11" type="ORF">WKW82_37495</name>
</gene>
<dbReference type="InterPro" id="IPR004358">
    <property type="entry name" value="Sig_transdc_His_kin-like_C"/>
</dbReference>
<dbReference type="Pfam" id="PF00512">
    <property type="entry name" value="HisKA"/>
    <property type="match status" value="1"/>
</dbReference>
<dbReference type="InterPro" id="IPR036097">
    <property type="entry name" value="HisK_dim/P_sf"/>
</dbReference>
<dbReference type="Gene3D" id="3.40.50.2300">
    <property type="match status" value="1"/>
</dbReference>
<feature type="transmembrane region" description="Helical" evidence="8">
    <location>
        <begin position="56"/>
        <end position="73"/>
    </location>
</feature>
<keyword evidence="12" id="KW-1185">Reference proteome</keyword>
<keyword evidence="4 11" id="KW-0808">Transferase</keyword>
<dbReference type="SMART" id="SM00388">
    <property type="entry name" value="HisKA"/>
    <property type="match status" value="1"/>
</dbReference>
<dbReference type="InterPro" id="IPR001789">
    <property type="entry name" value="Sig_transdc_resp-reg_receiver"/>
</dbReference>
<evidence type="ECO:0000259" key="10">
    <source>
        <dbReference type="PROSITE" id="PS50110"/>
    </source>
</evidence>
<dbReference type="SUPFAM" id="SSF47384">
    <property type="entry name" value="Homodimeric domain of signal transducing histidine kinase"/>
    <property type="match status" value="1"/>
</dbReference>
<dbReference type="PRINTS" id="PR00344">
    <property type="entry name" value="BCTRLSENSOR"/>
</dbReference>
<protein>
    <recommendedName>
        <fullName evidence="2">histidine kinase</fullName>
        <ecNumber evidence="2">2.7.13.3</ecNumber>
    </recommendedName>
</protein>
<evidence type="ECO:0000256" key="8">
    <source>
        <dbReference type="SAM" id="Phobius"/>
    </source>
</evidence>
<dbReference type="Pfam" id="PF02518">
    <property type="entry name" value="HATPase_c"/>
    <property type="match status" value="1"/>
</dbReference>
<dbReference type="GO" id="GO:0004673">
    <property type="term" value="F:protein histidine kinase activity"/>
    <property type="evidence" value="ECO:0007669"/>
    <property type="project" value="UniProtKB-EC"/>
</dbReference>
<dbReference type="InterPro" id="IPR036890">
    <property type="entry name" value="HATPase_C_sf"/>
</dbReference>
<dbReference type="CDD" id="cd00082">
    <property type="entry name" value="HisKA"/>
    <property type="match status" value="1"/>
</dbReference>
<dbReference type="CDD" id="cd00156">
    <property type="entry name" value="REC"/>
    <property type="match status" value="1"/>
</dbReference>
<keyword evidence="6" id="KW-0902">Two-component regulatory system</keyword>
<feature type="transmembrane region" description="Helical" evidence="8">
    <location>
        <begin position="31"/>
        <end position="50"/>
    </location>
</feature>
<name>A0ABU8X034_9BURK</name>
<evidence type="ECO:0000256" key="3">
    <source>
        <dbReference type="ARBA" id="ARBA00022553"/>
    </source>
</evidence>
<proteinExistence type="predicted"/>
<dbReference type="Proteomes" id="UP001385892">
    <property type="component" value="Unassembled WGS sequence"/>
</dbReference>